<feature type="region of interest" description="Disordered" evidence="1">
    <location>
        <begin position="197"/>
        <end position="264"/>
    </location>
</feature>
<comment type="caution">
    <text evidence="2">The sequence shown here is derived from an EMBL/GenBank/DDBJ whole genome shotgun (WGS) entry which is preliminary data.</text>
</comment>
<feature type="compositionally biased region" description="Low complexity" evidence="1">
    <location>
        <begin position="282"/>
        <end position="319"/>
    </location>
</feature>
<feature type="compositionally biased region" description="Low complexity" evidence="1">
    <location>
        <begin position="197"/>
        <end position="211"/>
    </location>
</feature>
<dbReference type="Proteomes" id="UP001175261">
    <property type="component" value="Unassembled WGS sequence"/>
</dbReference>
<gene>
    <name evidence="2" type="ORF">NLU13_1789</name>
</gene>
<dbReference type="PANTHER" id="PTHR37988">
    <property type="entry name" value="UPF0592 MEMBRANE PROTEIN C7D4.03C"/>
    <property type="match status" value="1"/>
</dbReference>
<feature type="compositionally biased region" description="Polar residues" evidence="1">
    <location>
        <begin position="216"/>
        <end position="227"/>
    </location>
</feature>
<feature type="compositionally biased region" description="Low complexity" evidence="1">
    <location>
        <begin position="16"/>
        <end position="50"/>
    </location>
</feature>
<keyword evidence="3" id="KW-1185">Reference proteome</keyword>
<feature type="compositionally biased region" description="Polar residues" evidence="1">
    <location>
        <begin position="1106"/>
        <end position="1143"/>
    </location>
</feature>
<dbReference type="PANTHER" id="PTHR37988:SF1">
    <property type="entry name" value="UPF0592 MEMBRANE PROTEIN C7D4.03C"/>
    <property type="match status" value="1"/>
</dbReference>
<name>A0AA39GT72_SARSR</name>
<evidence type="ECO:0000313" key="3">
    <source>
        <dbReference type="Proteomes" id="UP001175261"/>
    </source>
</evidence>
<feature type="compositionally biased region" description="Low complexity" evidence="1">
    <location>
        <begin position="1020"/>
        <end position="1029"/>
    </location>
</feature>
<feature type="compositionally biased region" description="Basic and acidic residues" evidence="1">
    <location>
        <begin position="979"/>
        <end position="1007"/>
    </location>
</feature>
<evidence type="ECO:0000256" key="1">
    <source>
        <dbReference type="SAM" id="MobiDB-lite"/>
    </source>
</evidence>
<dbReference type="InterPro" id="IPR013887">
    <property type="entry name" value="UPF0592"/>
</dbReference>
<dbReference type="Pfam" id="PF08578">
    <property type="entry name" value="DUF1765"/>
    <property type="match status" value="1"/>
</dbReference>
<accession>A0AA39GT72</accession>
<sequence length="1234" mass="137385">MSGSTLIMAPAGHYCSPATPSASSSSSSSLPRSQSASQLLPLPQSGSHLSIQRPPSRHQRAFSEKTLPTLPAFDLSTFDLDIPTFDPDFQIDTSIFLKGKSTNLEKPPASAPLPNTSETPHRFSFARARAGTLVERPRSWFPSSKAIKVSSLDSDLTQLDCPRDEKRSQDHKAEVDRLPHLERSMTASDTFASFAKRSWMSSSRSSSPQSVERPKTANTDTTLNQNVTDEKPTKKQANARKRPHLIEIPSLPRPSTDSGKGATPKAITKASTYFTKLKSKQATLASSGTDSDASSATSYGRTPSTTTETRTSQSTSESECIATDESTNPRLGKDQDPLWSSFKTLEVEFKGFTSKQMNQRITQIQEVLMPFLCRTTPDDTVKKLTAEDIDRRASILNKWWSALLDMLDGTGQQPIPGVDRPFILETAIMIMMRPEWRQTTPSFLPLIDRLPTERVRPRTYTESSATSNLSLSQAAFLVESAEHSVRTMFVSNLVKQMSIVVDKMSLRHAPLSLVNFAGKTCAYAFFFAPGVAEVLVRLWNLVPDLIRRTGAAFGLPRRSKGESDDIVALFPPNLSNFGWTSHRTLWDVLKRVPKMPLMVARIAWTGPWVSRWKGRDTDLFFIFCKYFHILADQFMPSELPLVEKARSPAFVLVEAQLLSIMDTTIHRQAALQQAQQLPLMDSEHGLDATAMAMPLPPTNMMKAMADNTLIVLLRNVLSDDSLDADGAKHSFAEAFGLLMKAAAQRTSRFDNASCFSLCDFLEEAFRLYDEYDDILQPSARIDWKFWVDALKMMLSSHNTMSEVRLLSFIFSIWDIISRDPKQKTSICMDWLLTHETFEAFFNHWCPMVRAYYHRLLCWRICRDGGRANEVDTNIFMVVSSRLKTVWAHYLFLKHDAARTGRPSPSTAPTLPTPGKKFMIIRQELNAPQPGLFMGFDSFAKLPTNSTTTLDAIENNGDDKSDGKKRWSIIGKMLGLGSGESERDTGDGRMSQERSLHEARQEVADARGRAQVPPRPPPKPSSSSDSVCSSPVFEEQKHIFRFILGWQQPAPPPRDRMLTKPRLPGPAQARVTVRTRDGSPPPLQASRPPATRSVSGSPVIGLVNGARNASPSSQTSENATRRPSATFMRSVSSDSGRASQTSEDTAFLIIDEPKEESWEPILPIQGLMEPMTKPIEPTGFYTKNAVYCGRALAEWSLVVFECNNFVDRRREEGVLGLSEVEVPVLGMEGFRKLGG</sequence>
<dbReference type="AlphaFoldDB" id="A0AA39GT72"/>
<feature type="region of interest" description="Disordered" evidence="1">
    <location>
        <begin position="9"/>
        <end position="60"/>
    </location>
</feature>
<evidence type="ECO:0000313" key="2">
    <source>
        <dbReference type="EMBL" id="KAK0392293.1"/>
    </source>
</evidence>
<feature type="region of interest" description="Disordered" evidence="1">
    <location>
        <begin position="1044"/>
        <end position="1143"/>
    </location>
</feature>
<feature type="compositionally biased region" description="Basic and acidic residues" evidence="1">
    <location>
        <begin position="161"/>
        <end position="181"/>
    </location>
</feature>
<feature type="region of interest" description="Disordered" evidence="1">
    <location>
        <begin position="282"/>
        <end position="335"/>
    </location>
</feature>
<dbReference type="EMBL" id="JAPDFR010000001">
    <property type="protein sequence ID" value="KAK0392293.1"/>
    <property type="molecule type" value="Genomic_DNA"/>
</dbReference>
<organism evidence="2 3">
    <name type="scientific">Sarocladium strictum</name>
    <name type="common">Black bundle disease fungus</name>
    <name type="synonym">Acremonium strictum</name>
    <dbReference type="NCBI Taxonomy" id="5046"/>
    <lineage>
        <taxon>Eukaryota</taxon>
        <taxon>Fungi</taxon>
        <taxon>Dikarya</taxon>
        <taxon>Ascomycota</taxon>
        <taxon>Pezizomycotina</taxon>
        <taxon>Sordariomycetes</taxon>
        <taxon>Hypocreomycetidae</taxon>
        <taxon>Hypocreales</taxon>
        <taxon>Sarocladiaceae</taxon>
        <taxon>Sarocladium</taxon>
    </lineage>
</organism>
<reference evidence="2" key="1">
    <citation type="submission" date="2022-10" db="EMBL/GenBank/DDBJ databases">
        <title>Determination and structural analysis of whole genome sequence of Sarocladium strictum F4-1.</title>
        <authorList>
            <person name="Hu L."/>
            <person name="Jiang Y."/>
        </authorList>
    </citation>
    <scope>NUCLEOTIDE SEQUENCE</scope>
    <source>
        <strain evidence="2">F4-1</strain>
    </source>
</reference>
<proteinExistence type="predicted"/>
<feature type="region of interest" description="Disordered" evidence="1">
    <location>
        <begin position="152"/>
        <end position="181"/>
    </location>
</feature>
<feature type="region of interest" description="Disordered" evidence="1">
    <location>
        <begin position="972"/>
        <end position="1029"/>
    </location>
</feature>
<protein>
    <submittedName>
        <fullName evidence="2">Uncharacterized protein</fullName>
    </submittedName>
</protein>